<dbReference type="EMBL" id="JAFKGL010000028">
    <property type="protein sequence ID" value="MBN9413578.1"/>
    <property type="molecule type" value="Genomic_DNA"/>
</dbReference>
<dbReference type="AlphaFoldDB" id="A0A8J7PYW6"/>
<feature type="domain" description="Peptidase C51" evidence="1">
    <location>
        <begin position="22"/>
        <end position="115"/>
    </location>
</feature>
<sequence length="138" mass="16071">MPYLKVFRESFAQKEPKYLDTAVGYDWCCAYVYYLLNQVGIELNIKPILHYEGTLGCVKTWYLWALQLNTFIPSSQDPEPGDLVLFDHLIEDVELDHIGIVIENKEGHILSSEGNYHNCSGVFNRDKDQHIRGYIRWS</sequence>
<evidence type="ECO:0000313" key="3">
    <source>
        <dbReference type="Proteomes" id="UP000664414"/>
    </source>
</evidence>
<comment type="caution">
    <text evidence="2">The sequence shown here is derived from an EMBL/GenBank/DDBJ whole genome shotgun (WGS) entry which is preliminary data.</text>
</comment>
<evidence type="ECO:0000259" key="1">
    <source>
        <dbReference type="Pfam" id="PF05257"/>
    </source>
</evidence>
<protein>
    <submittedName>
        <fullName evidence="2">CHAP domain-containing protein</fullName>
    </submittedName>
</protein>
<dbReference type="InterPro" id="IPR007921">
    <property type="entry name" value="CHAP_dom"/>
</dbReference>
<accession>A0A8J7PYW6</accession>
<evidence type="ECO:0000313" key="2">
    <source>
        <dbReference type="EMBL" id="MBN9413578.1"/>
    </source>
</evidence>
<dbReference type="InterPro" id="IPR038765">
    <property type="entry name" value="Papain-like_cys_pep_sf"/>
</dbReference>
<organism evidence="2 3">
    <name type="scientific">Candidatus Paracaedimonas acanthamoebae</name>
    <dbReference type="NCBI Taxonomy" id="244581"/>
    <lineage>
        <taxon>Bacteria</taxon>
        <taxon>Pseudomonadati</taxon>
        <taxon>Pseudomonadota</taxon>
        <taxon>Alphaproteobacteria</taxon>
        <taxon>Holosporales</taxon>
        <taxon>Caedimonadaceae</taxon>
        <taxon>Candidatus Paracaedimonas</taxon>
    </lineage>
</organism>
<reference evidence="2" key="1">
    <citation type="submission" date="2021-02" db="EMBL/GenBank/DDBJ databases">
        <title>Thiocyanate and organic carbon inputs drive convergent selection for specific autotrophic Afipia and Thiobacillus strains within complex microbiomes.</title>
        <authorList>
            <person name="Huddy R.J."/>
            <person name="Sachdeva R."/>
            <person name="Kadzinga F."/>
            <person name="Kantor R.S."/>
            <person name="Harrison S.T.L."/>
            <person name="Banfield J.F."/>
        </authorList>
    </citation>
    <scope>NUCLEOTIDE SEQUENCE</scope>
    <source>
        <strain evidence="2">SCN18_10_11_15_R4_P_38_20</strain>
    </source>
</reference>
<name>A0A8J7PYW6_9PROT</name>
<dbReference type="SUPFAM" id="SSF54001">
    <property type="entry name" value="Cysteine proteinases"/>
    <property type="match status" value="1"/>
</dbReference>
<gene>
    <name evidence="2" type="ORF">J0H12_06630</name>
</gene>
<dbReference type="Proteomes" id="UP000664414">
    <property type="component" value="Unassembled WGS sequence"/>
</dbReference>
<proteinExistence type="predicted"/>
<dbReference type="Gene3D" id="3.90.1720.10">
    <property type="entry name" value="endopeptidase domain like (from Nostoc punctiforme)"/>
    <property type="match status" value="1"/>
</dbReference>
<dbReference type="Pfam" id="PF05257">
    <property type="entry name" value="CHAP"/>
    <property type="match status" value="1"/>
</dbReference>